<dbReference type="OrthoDB" id="5482463at2"/>
<accession>A0A0H4WM29</accession>
<dbReference type="SUPFAM" id="SSF69279">
    <property type="entry name" value="Phage tail proteins"/>
    <property type="match status" value="2"/>
</dbReference>
<dbReference type="SUPFAM" id="SSF69349">
    <property type="entry name" value="Phage fibre proteins"/>
    <property type="match status" value="2"/>
</dbReference>
<feature type="domain" description="Gp5/Type VI secretion system Vgr protein OB-fold" evidence="4">
    <location>
        <begin position="384"/>
        <end position="453"/>
    </location>
</feature>
<dbReference type="EMBL" id="CP012109">
    <property type="protein sequence ID" value="AKQ64456.1"/>
    <property type="molecule type" value="Genomic_DNA"/>
</dbReference>
<dbReference type="InterPro" id="IPR037026">
    <property type="entry name" value="Vgr_OB-fold_dom_sf"/>
</dbReference>
<dbReference type="Pfam" id="PF22178">
    <property type="entry name" value="Gp5_trimer_C"/>
    <property type="match status" value="1"/>
</dbReference>
<name>A0A0H4WM29_9BACT</name>
<dbReference type="Pfam" id="PF05954">
    <property type="entry name" value="Phage_GPD"/>
    <property type="match status" value="1"/>
</dbReference>
<evidence type="ECO:0000256" key="3">
    <source>
        <dbReference type="ARBA" id="ARBA00022525"/>
    </source>
</evidence>
<dbReference type="Gene3D" id="4.10.220.110">
    <property type="match status" value="1"/>
</dbReference>
<dbReference type="AlphaFoldDB" id="A0A0H4WM29"/>
<organism evidence="6 7">
    <name type="scientific">Pseudomyxococcus hansupus</name>
    <dbReference type="NCBI Taxonomy" id="1297742"/>
    <lineage>
        <taxon>Bacteria</taxon>
        <taxon>Pseudomonadati</taxon>
        <taxon>Myxococcota</taxon>
        <taxon>Myxococcia</taxon>
        <taxon>Myxococcales</taxon>
        <taxon>Cystobacterineae</taxon>
        <taxon>Myxococcaceae</taxon>
        <taxon>Pseudomyxococcus</taxon>
    </lineage>
</organism>
<dbReference type="RefSeq" id="WP_002634330.1">
    <property type="nucleotide sequence ID" value="NZ_CP012109.1"/>
</dbReference>
<dbReference type="Proteomes" id="UP000009026">
    <property type="component" value="Chromosome"/>
</dbReference>
<evidence type="ECO:0000256" key="1">
    <source>
        <dbReference type="ARBA" id="ARBA00004613"/>
    </source>
</evidence>
<dbReference type="PANTHER" id="PTHR32305:SF15">
    <property type="entry name" value="PROTEIN RHSA-RELATED"/>
    <property type="match status" value="1"/>
</dbReference>
<feature type="domain" description="Gp5/Type VI secretion system Vgr C-terminal trimerisation" evidence="5">
    <location>
        <begin position="470"/>
        <end position="584"/>
    </location>
</feature>
<evidence type="ECO:0000313" key="7">
    <source>
        <dbReference type="Proteomes" id="UP000009026"/>
    </source>
</evidence>
<gene>
    <name evidence="6" type="ORF">A176_001368</name>
</gene>
<dbReference type="InterPro" id="IPR006531">
    <property type="entry name" value="Gp5/Vgr_OB"/>
</dbReference>
<evidence type="ECO:0000259" key="5">
    <source>
        <dbReference type="Pfam" id="PF22178"/>
    </source>
</evidence>
<dbReference type="eggNOG" id="COG3501">
    <property type="taxonomic scope" value="Bacteria"/>
</dbReference>
<dbReference type="InterPro" id="IPR054030">
    <property type="entry name" value="Gp5_Vgr_C"/>
</dbReference>
<dbReference type="InterPro" id="IPR050708">
    <property type="entry name" value="T6SS_VgrG/RHS"/>
</dbReference>
<dbReference type="InterPro" id="IPR017847">
    <property type="entry name" value="T6SS_RhsGE_Vgr_subset"/>
</dbReference>
<dbReference type="SUPFAM" id="SSF69255">
    <property type="entry name" value="gp5 N-terminal domain-like"/>
    <property type="match status" value="1"/>
</dbReference>
<dbReference type="InterPro" id="IPR006533">
    <property type="entry name" value="T6SS_Vgr_RhsGE"/>
</dbReference>
<dbReference type="Pfam" id="PF04717">
    <property type="entry name" value="Phage_base_V"/>
    <property type="match status" value="1"/>
</dbReference>
<comment type="subcellular location">
    <subcellularLocation>
        <location evidence="1">Secreted</location>
    </subcellularLocation>
</comment>
<dbReference type="KEGG" id="mym:A176_001368"/>
<dbReference type="Gene3D" id="2.40.50.230">
    <property type="entry name" value="Gp5 N-terminal domain"/>
    <property type="match status" value="1"/>
</dbReference>
<sequence length="833" mass="90701">MAASINPSAFKVQVGAHGVDALFVTGVSGTEALSHLFDFRVDFFARDGEPLDTTELVGKDALLTISIRDSAPRQVHGWVREVESLGMKTGRRRYRAHVVPKLWRLTQQHRSRIFQHKSVPEILKDVLGEAGVKTRQALSGTYASRDYCVQYRESDFAFISRLMEWEGIFYFFEHSEDGHTLVLGDKPSAHAPLPQGARLPLRPHLGKEVVDGEYLSSLELVHRLRPGAVHVKDFDFEKPSLDISGKANAPEGVTALELYEYPAGYVEPGVGKATSNVRSEAASMGGRTLSGQGVAPRLTPGFLLEVQAPEDGTFAGEYLVTEVTHSGTQPEVTPDSEALQGVYRNQYQLLPKAVPYRPRRLTPLPQIAGPQTATVVGPAGEEIHTDGHGRIKVQFHWDRAGKRDDKASCWVRVGQPWGGPAWGDVWLPRIGQEVVVRFLEGDPDRPLVAGAVYNGANTVPYGLPGEKTKSTRKSASSLGSDGFNEVRVEDATGQEEVFTHAQKDEDLLTENDKDQQVRGYEDLLVKKDRKRTVEGNQELRVGADDVSIVEKNQTLLVQGNRSSTTTQSHSEEVEGNQVMTVGGNLTGLVLQGAMENVGAAKATTIGGAYSVNVALAYNEATGGARALQVGAAHTEHVLGVRQETVAKDKTVDVGGGWDLRTKGQLTLTIGKDWDEDIGKKTGIFVTDVMAGLSKKFELKADTFSLIVGDNLILKMEKSGKVTFALKTLTVDGKEVKIKGAKVKMEAAGSLKSDKRKAEELEHLKDPDPLNVEFTLKDINGKPVKDQPFELHMPDGSIKKGNVDGSGKAVVEKVPPGDYRVVFPEMSGRINKGS</sequence>
<dbReference type="Gene3D" id="3.55.50.10">
    <property type="entry name" value="Baseplate protein-like domains"/>
    <property type="match status" value="1"/>
</dbReference>
<keyword evidence="7" id="KW-1185">Reference proteome</keyword>
<dbReference type="PANTHER" id="PTHR32305">
    <property type="match status" value="1"/>
</dbReference>
<evidence type="ECO:0000313" key="6">
    <source>
        <dbReference type="EMBL" id="AKQ64456.1"/>
    </source>
</evidence>
<reference evidence="6 7" key="1">
    <citation type="journal article" date="2016" name="PLoS ONE">
        <title>Complete Genome Sequence and Comparative Genomics of a Novel Myxobacterium Myxococcus hansupus.</title>
        <authorList>
            <person name="Sharma G."/>
            <person name="Narwani T."/>
            <person name="Subramanian S."/>
        </authorList>
    </citation>
    <scope>NUCLEOTIDE SEQUENCE [LARGE SCALE GENOMIC DNA]</scope>
    <source>
        <strain evidence="7">mixupus</strain>
    </source>
</reference>
<comment type="similarity">
    <text evidence="2">Belongs to the VgrG protein family.</text>
</comment>
<proteinExistence type="inferred from homology"/>
<dbReference type="STRING" id="1297742.A176_001368"/>
<protein>
    <submittedName>
        <fullName evidence="6">VgrG protein</fullName>
    </submittedName>
</protein>
<keyword evidence="3" id="KW-0964">Secreted</keyword>
<evidence type="ECO:0000259" key="4">
    <source>
        <dbReference type="Pfam" id="PF04717"/>
    </source>
</evidence>
<dbReference type="Gene3D" id="2.30.110.50">
    <property type="match status" value="1"/>
</dbReference>
<dbReference type="NCBIfam" id="TIGR01646">
    <property type="entry name" value="vgr_GE"/>
    <property type="match status" value="1"/>
</dbReference>
<dbReference type="GO" id="GO:0005576">
    <property type="term" value="C:extracellular region"/>
    <property type="evidence" value="ECO:0007669"/>
    <property type="project" value="UniProtKB-SubCell"/>
</dbReference>
<dbReference type="PATRIC" id="fig|1297742.4.peg.1384"/>
<evidence type="ECO:0000256" key="2">
    <source>
        <dbReference type="ARBA" id="ARBA00005558"/>
    </source>
</evidence>
<dbReference type="NCBIfam" id="TIGR03361">
    <property type="entry name" value="VI_Rhs_Vgr"/>
    <property type="match status" value="1"/>
</dbReference>